<dbReference type="RefSeq" id="WP_146566946.1">
    <property type="nucleotide sequence ID" value="NZ_SIHJ01000002.1"/>
</dbReference>
<protein>
    <recommendedName>
        <fullName evidence="1">MoxR-vWA-beta-propeller ternary system domain-containing protein</fullName>
    </recommendedName>
</protein>
<dbReference type="AlphaFoldDB" id="A0A5C5V7U2"/>
<gene>
    <name evidence="2" type="ORF">KOR34_37650</name>
</gene>
<reference evidence="2 3" key="1">
    <citation type="submission" date="2019-02" db="EMBL/GenBank/DDBJ databases">
        <title>Deep-cultivation of Planctomycetes and their phenomic and genomic characterization uncovers novel biology.</title>
        <authorList>
            <person name="Wiegand S."/>
            <person name="Jogler M."/>
            <person name="Boedeker C."/>
            <person name="Pinto D."/>
            <person name="Vollmers J."/>
            <person name="Rivas-Marin E."/>
            <person name="Kohn T."/>
            <person name="Peeters S.H."/>
            <person name="Heuer A."/>
            <person name="Rast P."/>
            <person name="Oberbeckmann S."/>
            <person name="Bunk B."/>
            <person name="Jeske O."/>
            <person name="Meyerdierks A."/>
            <person name="Storesund J.E."/>
            <person name="Kallscheuer N."/>
            <person name="Luecker S."/>
            <person name="Lage O.M."/>
            <person name="Pohl T."/>
            <person name="Merkel B.J."/>
            <person name="Hornburger P."/>
            <person name="Mueller R.-W."/>
            <person name="Bruemmer F."/>
            <person name="Labrenz M."/>
            <person name="Spormann A.M."/>
            <person name="Op Den Camp H."/>
            <person name="Overmann J."/>
            <person name="Amann R."/>
            <person name="Jetten M.S.M."/>
            <person name="Mascher T."/>
            <person name="Medema M.H."/>
            <person name="Devos D.P."/>
            <person name="Kaster A.-K."/>
            <person name="Ovreas L."/>
            <person name="Rohde M."/>
            <person name="Galperin M.Y."/>
            <person name="Jogler C."/>
        </authorList>
    </citation>
    <scope>NUCLEOTIDE SEQUENCE [LARGE SCALE GENOMIC DNA]</scope>
    <source>
        <strain evidence="2 3">KOR34</strain>
    </source>
</reference>
<dbReference type="EMBL" id="SIHJ01000002">
    <property type="protein sequence ID" value="TWT33929.1"/>
    <property type="molecule type" value="Genomic_DNA"/>
</dbReference>
<dbReference type="InterPro" id="IPR045552">
    <property type="entry name" value="bpX2"/>
</dbReference>
<accession>A0A5C5V7U2</accession>
<dbReference type="OrthoDB" id="290678at2"/>
<dbReference type="Proteomes" id="UP000316714">
    <property type="component" value="Unassembled WGS sequence"/>
</dbReference>
<comment type="caution">
    <text evidence="2">The sequence shown here is derived from an EMBL/GenBank/DDBJ whole genome shotgun (WGS) entry which is preliminary data.</text>
</comment>
<dbReference type="Pfam" id="PF19918">
    <property type="entry name" value="bpX2"/>
    <property type="match status" value="1"/>
</dbReference>
<evidence type="ECO:0000313" key="2">
    <source>
        <dbReference type="EMBL" id="TWT33929.1"/>
    </source>
</evidence>
<evidence type="ECO:0000259" key="1">
    <source>
        <dbReference type="Pfam" id="PF19918"/>
    </source>
</evidence>
<name>A0A5C5V7U2_9BACT</name>
<keyword evidence="3" id="KW-1185">Reference proteome</keyword>
<feature type="domain" description="MoxR-vWA-beta-propeller ternary system" evidence="1">
    <location>
        <begin position="18"/>
        <end position="239"/>
    </location>
</feature>
<organism evidence="2 3">
    <name type="scientific">Posidoniimonas corsicana</name>
    <dbReference type="NCBI Taxonomy" id="1938618"/>
    <lineage>
        <taxon>Bacteria</taxon>
        <taxon>Pseudomonadati</taxon>
        <taxon>Planctomycetota</taxon>
        <taxon>Planctomycetia</taxon>
        <taxon>Pirellulales</taxon>
        <taxon>Lacipirellulaceae</taxon>
        <taxon>Posidoniimonas</taxon>
    </lineage>
</organism>
<sequence>MGQARLSTVASGWCAEAPLSGLARLATLRGIPGVEVNSASDRRLWLRGPALTPMVERRLREVLGCRVYQVYAGDQLLAVGAGVPRGHVRDGEWRPLDAWLALARPASRYAAPTPVAAVSLARSSEVTTAGLALASRAAWAKYVETAPRVRLDRLSYAASDSQVVIVGKPLPPLRAELFHVQHGVAAPVGYHWMPRLDARVLCEAWKLNPGDYLLLRPSGVHQLVAGDCFVGASRSSVRQLGAPHGGE</sequence>
<evidence type="ECO:0000313" key="3">
    <source>
        <dbReference type="Proteomes" id="UP000316714"/>
    </source>
</evidence>
<proteinExistence type="predicted"/>